<dbReference type="Proteomes" id="UP001515500">
    <property type="component" value="Unplaced"/>
</dbReference>
<evidence type="ECO:0000313" key="5">
    <source>
        <dbReference type="RefSeq" id="XP_039117986.1"/>
    </source>
</evidence>
<dbReference type="RefSeq" id="XP_039117986.1">
    <property type="nucleotide sequence ID" value="XM_039262052.1"/>
</dbReference>
<feature type="repeat" description="PPR" evidence="3">
    <location>
        <begin position="247"/>
        <end position="281"/>
    </location>
</feature>
<organism evidence="4 5">
    <name type="scientific">Dioscorea cayennensis subsp. rotundata</name>
    <name type="common">White Guinea yam</name>
    <name type="synonym">Dioscorea rotundata</name>
    <dbReference type="NCBI Taxonomy" id="55577"/>
    <lineage>
        <taxon>Eukaryota</taxon>
        <taxon>Viridiplantae</taxon>
        <taxon>Streptophyta</taxon>
        <taxon>Embryophyta</taxon>
        <taxon>Tracheophyta</taxon>
        <taxon>Spermatophyta</taxon>
        <taxon>Magnoliopsida</taxon>
        <taxon>Liliopsida</taxon>
        <taxon>Dioscoreales</taxon>
        <taxon>Dioscoreaceae</taxon>
        <taxon>Dioscorea</taxon>
    </lineage>
</organism>
<evidence type="ECO:0000256" key="2">
    <source>
        <dbReference type="ARBA" id="ARBA00022737"/>
    </source>
</evidence>
<dbReference type="InterPro" id="IPR002885">
    <property type="entry name" value="PPR_rpt"/>
</dbReference>
<dbReference type="PROSITE" id="PS51375">
    <property type="entry name" value="PPR"/>
    <property type="match status" value="2"/>
</dbReference>
<protein>
    <submittedName>
        <fullName evidence="5">Pentatricopeptide repeat-containing protein At1g22960, mitochondrial-like</fullName>
    </submittedName>
</protein>
<sequence length="367" mass="40662">MAARRCPCSSLRRPKARALSSSSSSLFYIHQATPLISNTALFLSALDSIRKRPRLALRFFRWAELQPGFPRCEMAFVGVLEILADSDLTRAAYAVMERVLALGLHGILDLLIQGRFIPGTRWQSARFPLFTGWCAVGSSSDVKNCNREDNAQDALELLGKMLNKGFSFNDVTYNVLINATRIVGELQLGSASEAFKLGEEMIARGITPDTVSYNVQIDGLCKMGNIDEAYNLLLKMVKDGKRGLSPNKYTYTLLINEHCNREIGNEALRLYGEMHEKGVQPDSCAQSVLSQTIGEEHKDHAISYLENLHQLFAQISTVEAYTIAVPFCFPAEDCLAQVIFSPLTGITEQACIEGLINLHEAGPTIRH</sequence>
<comment type="similarity">
    <text evidence="1">Belongs to the PPR family. P subfamily.</text>
</comment>
<dbReference type="Gene3D" id="1.25.40.10">
    <property type="entry name" value="Tetratricopeptide repeat domain"/>
    <property type="match status" value="1"/>
</dbReference>
<keyword evidence="2" id="KW-0677">Repeat</keyword>
<dbReference type="NCBIfam" id="TIGR00756">
    <property type="entry name" value="PPR"/>
    <property type="match status" value="2"/>
</dbReference>
<reference evidence="5" key="1">
    <citation type="submission" date="2025-08" db="UniProtKB">
        <authorList>
            <consortium name="RefSeq"/>
        </authorList>
    </citation>
    <scope>IDENTIFICATION</scope>
</reference>
<feature type="repeat" description="PPR" evidence="3">
    <location>
        <begin position="209"/>
        <end position="243"/>
    </location>
</feature>
<dbReference type="AlphaFoldDB" id="A0AB40ASL8"/>
<dbReference type="Pfam" id="PF13041">
    <property type="entry name" value="PPR_2"/>
    <property type="match status" value="1"/>
</dbReference>
<accession>A0AB40ASL8</accession>
<evidence type="ECO:0000256" key="3">
    <source>
        <dbReference type="PROSITE-ProRule" id="PRU00708"/>
    </source>
</evidence>
<evidence type="ECO:0000256" key="1">
    <source>
        <dbReference type="ARBA" id="ARBA00007626"/>
    </source>
</evidence>
<keyword evidence="4" id="KW-1185">Reference proteome</keyword>
<dbReference type="GeneID" id="120253835"/>
<name>A0AB40ASL8_DIOCR</name>
<gene>
    <name evidence="5" type="primary">LOC120253835</name>
</gene>
<dbReference type="InterPro" id="IPR011990">
    <property type="entry name" value="TPR-like_helical_dom_sf"/>
</dbReference>
<evidence type="ECO:0000313" key="4">
    <source>
        <dbReference type="Proteomes" id="UP001515500"/>
    </source>
</evidence>
<dbReference type="PANTHER" id="PTHR47941">
    <property type="entry name" value="PENTATRICOPEPTIDE REPEAT-CONTAINING PROTEIN 3, MITOCHONDRIAL"/>
    <property type="match status" value="1"/>
</dbReference>
<proteinExistence type="inferred from homology"/>